<name>A0A816KXD3_BRANA</name>
<protein>
    <submittedName>
        <fullName evidence="3">(rape) hypothetical protein</fullName>
    </submittedName>
</protein>
<proteinExistence type="predicted"/>
<gene>
    <name evidence="3" type="ORF">DARMORV10_C05P26480.1</name>
</gene>
<accession>A0A816KXD3</accession>
<dbReference type="AlphaFoldDB" id="A0A816KXD3"/>
<evidence type="ECO:0000256" key="2">
    <source>
        <dbReference type="SAM" id="SignalP"/>
    </source>
</evidence>
<feature type="region of interest" description="Disordered" evidence="1">
    <location>
        <begin position="24"/>
        <end position="83"/>
    </location>
</feature>
<feature type="compositionally biased region" description="Polar residues" evidence="1">
    <location>
        <begin position="24"/>
        <end position="35"/>
    </location>
</feature>
<feature type="compositionally biased region" description="Basic and acidic residues" evidence="1">
    <location>
        <begin position="70"/>
        <end position="83"/>
    </location>
</feature>
<evidence type="ECO:0000313" key="3">
    <source>
        <dbReference type="EMBL" id="CAF1928454.1"/>
    </source>
</evidence>
<organism evidence="3">
    <name type="scientific">Brassica napus</name>
    <name type="common">Rape</name>
    <dbReference type="NCBI Taxonomy" id="3708"/>
    <lineage>
        <taxon>Eukaryota</taxon>
        <taxon>Viridiplantae</taxon>
        <taxon>Streptophyta</taxon>
        <taxon>Embryophyta</taxon>
        <taxon>Tracheophyta</taxon>
        <taxon>Spermatophyta</taxon>
        <taxon>Magnoliopsida</taxon>
        <taxon>eudicotyledons</taxon>
        <taxon>Gunneridae</taxon>
        <taxon>Pentapetalae</taxon>
        <taxon>rosids</taxon>
        <taxon>malvids</taxon>
        <taxon>Brassicales</taxon>
        <taxon>Brassicaceae</taxon>
        <taxon>Brassiceae</taxon>
        <taxon>Brassica</taxon>
    </lineage>
</organism>
<feature type="signal peptide" evidence="2">
    <location>
        <begin position="1"/>
        <end position="17"/>
    </location>
</feature>
<dbReference type="Proteomes" id="UP001295469">
    <property type="component" value="Chromosome C05"/>
</dbReference>
<feature type="chain" id="PRO_5032305611" evidence="2">
    <location>
        <begin position="18"/>
        <end position="97"/>
    </location>
</feature>
<sequence>MSTFVCIQSLCLPLIRASVTVSRKSLRSHNSQNLPSKKAREKRSLNSQREREREREREEREDSFVAVQRSKSDSFAETRESKESKDLLLLLLPLEAN</sequence>
<feature type="compositionally biased region" description="Basic and acidic residues" evidence="1">
    <location>
        <begin position="42"/>
        <end position="63"/>
    </location>
</feature>
<keyword evidence="2" id="KW-0732">Signal</keyword>
<reference evidence="3" key="1">
    <citation type="submission" date="2021-01" db="EMBL/GenBank/DDBJ databases">
        <authorList>
            <consortium name="Genoscope - CEA"/>
            <person name="William W."/>
        </authorList>
    </citation>
    <scope>NUCLEOTIDE SEQUENCE</scope>
</reference>
<evidence type="ECO:0000256" key="1">
    <source>
        <dbReference type="SAM" id="MobiDB-lite"/>
    </source>
</evidence>
<dbReference type="EMBL" id="HG994369">
    <property type="protein sequence ID" value="CAF1928454.1"/>
    <property type="molecule type" value="Genomic_DNA"/>
</dbReference>